<dbReference type="GO" id="GO:0006002">
    <property type="term" value="P:fructose 6-phosphate metabolic process"/>
    <property type="evidence" value="ECO:0007669"/>
    <property type="project" value="TreeGrafter"/>
</dbReference>
<dbReference type="GO" id="GO:0030388">
    <property type="term" value="P:fructose 1,6-bisphosphate metabolic process"/>
    <property type="evidence" value="ECO:0007669"/>
    <property type="project" value="TreeGrafter"/>
</dbReference>
<evidence type="ECO:0000256" key="4">
    <source>
        <dbReference type="ARBA" id="ARBA00022777"/>
    </source>
</evidence>
<reference evidence="9" key="1">
    <citation type="journal article" date="2018" name="Nat. Microbiol.">
        <title>Leveraging single-cell genomics to expand the fungal tree of life.</title>
        <authorList>
            <person name="Ahrendt S.R."/>
            <person name="Quandt C.A."/>
            <person name="Ciobanu D."/>
            <person name="Clum A."/>
            <person name="Salamov A."/>
            <person name="Andreopoulos B."/>
            <person name="Cheng J.F."/>
            <person name="Woyke T."/>
            <person name="Pelin A."/>
            <person name="Henrissat B."/>
            <person name="Reynolds N.K."/>
            <person name="Benny G.L."/>
            <person name="Smith M.E."/>
            <person name="James T.Y."/>
            <person name="Grigoriev I.V."/>
        </authorList>
    </citation>
    <scope>NUCLEOTIDE SEQUENCE [LARGE SCALE GENOMIC DNA]</scope>
    <source>
        <strain evidence="9">ATCC 52028</strain>
    </source>
</reference>
<keyword evidence="2" id="KW-0808">Transferase</keyword>
<keyword evidence="1" id="KW-0021">Allosteric enzyme</keyword>
<evidence type="ECO:0000256" key="5">
    <source>
        <dbReference type="ARBA" id="ARBA00022842"/>
    </source>
</evidence>
<dbReference type="PROSITE" id="PS00433">
    <property type="entry name" value="PHOSPHOFRUCTOKINASE"/>
    <property type="match status" value="1"/>
</dbReference>
<evidence type="ECO:0000256" key="6">
    <source>
        <dbReference type="ARBA" id="ARBA00048070"/>
    </source>
</evidence>
<evidence type="ECO:0000313" key="9">
    <source>
        <dbReference type="Proteomes" id="UP000268535"/>
    </source>
</evidence>
<dbReference type="InterPro" id="IPR000023">
    <property type="entry name" value="Phosphofructokinase_dom"/>
</dbReference>
<accession>A0A4P9WSN1</accession>
<protein>
    <submittedName>
        <fullName evidence="8">6-phosphofructokinase</fullName>
    </submittedName>
</protein>
<feature type="non-terminal residue" evidence="8">
    <location>
        <position position="1"/>
    </location>
</feature>
<evidence type="ECO:0000256" key="2">
    <source>
        <dbReference type="ARBA" id="ARBA00022679"/>
    </source>
</evidence>
<evidence type="ECO:0000256" key="3">
    <source>
        <dbReference type="ARBA" id="ARBA00022723"/>
    </source>
</evidence>
<keyword evidence="5" id="KW-0460">Magnesium</keyword>
<evidence type="ECO:0000313" key="8">
    <source>
        <dbReference type="EMBL" id="RKO94978.1"/>
    </source>
</evidence>
<dbReference type="Proteomes" id="UP000268535">
    <property type="component" value="Unassembled WGS sequence"/>
</dbReference>
<sequence>LESRLQLDTRVTTLGHIQRGGTPCFADRYVATVQGVAAVDAVLRDTPDTPAPMIGMQQNEVISTPLMEAVRLTRQVADHINQRDFPKAMQLR</sequence>
<dbReference type="AlphaFoldDB" id="A0A4P9WSN1"/>
<evidence type="ECO:0000256" key="1">
    <source>
        <dbReference type="ARBA" id="ARBA00022533"/>
    </source>
</evidence>
<dbReference type="InterPro" id="IPR015912">
    <property type="entry name" value="Phosphofructokinase_CS"/>
</dbReference>
<dbReference type="GO" id="GO:0070095">
    <property type="term" value="F:fructose-6-phosphate binding"/>
    <property type="evidence" value="ECO:0007669"/>
    <property type="project" value="TreeGrafter"/>
</dbReference>
<dbReference type="UniPathway" id="UPA00109">
    <property type="reaction ID" value="UER00182"/>
</dbReference>
<dbReference type="GO" id="GO:0005739">
    <property type="term" value="C:mitochondrion"/>
    <property type="evidence" value="ECO:0007669"/>
    <property type="project" value="TreeGrafter"/>
</dbReference>
<name>A0A4P9WSN1_9FUNG</name>
<dbReference type="GO" id="GO:0046872">
    <property type="term" value="F:metal ion binding"/>
    <property type="evidence" value="ECO:0007669"/>
    <property type="project" value="UniProtKB-KW"/>
</dbReference>
<dbReference type="PANTHER" id="PTHR13697:SF4">
    <property type="entry name" value="ATP-DEPENDENT 6-PHOSPHOFRUCTOKINASE"/>
    <property type="match status" value="1"/>
</dbReference>
<dbReference type="GO" id="GO:0061621">
    <property type="term" value="P:canonical glycolysis"/>
    <property type="evidence" value="ECO:0007669"/>
    <property type="project" value="TreeGrafter"/>
</dbReference>
<dbReference type="GO" id="GO:0005524">
    <property type="term" value="F:ATP binding"/>
    <property type="evidence" value="ECO:0007669"/>
    <property type="project" value="TreeGrafter"/>
</dbReference>
<dbReference type="GO" id="GO:0048029">
    <property type="term" value="F:monosaccharide binding"/>
    <property type="evidence" value="ECO:0007669"/>
    <property type="project" value="TreeGrafter"/>
</dbReference>
<feature type="non-terminal residue" evidence="8">
    <location>
        <position position="92"/>
    </location>
</feature>
<gene>
    <name evidence="8" type="ORF">CAUPRSCDRAFT_5164</name>
</gene>
<dbReference type="GO" id="GO:0042802">
    <property type="term" value="F:identical protein binding"/>
    <property type="evidence" value="ECO:0007669"/>
    <property type="project" value="TreeGrafter"/>
</dbReference>
<dbReference type="GO" id="GO:0003872">
    <property type="term" value="F:6-phosphofructokinase activity"/>
    <property type="evidence" value="ECO:0007669"/>
    <property type="project" value="UniProtKB-EC"/>
</dbReference>
<keyword evidence="4 8" id="KW-0418">Kinase</keyword>
<dbReference type="PANTHER" id="PTHR13697">
    <property type="entry name" value="PHOSPHOFRUCTOKINASE"/>
    <property type="match status" value="1"/>
</dbReference>
<dbReference type="InterPro" id="IPR035966">
    <property type="entry name" value="PKF_sf"/>
</dbReference>
<comment type="catalytic activity">
    <reaction evidence="6">
        <text>beta-D-fructose 6-phosphate + ATP = beta-D-fructose 1,6-bisphosphate + ADP + H(+)</text>
        <dbReference type="Rhea" id="RHEA:16109"/>
        <dbReference type="ChEBI" id="CHEBI:15378"/>
        <dbReference type="ChEBI" id="CHEBI:30616"/>
        <dbReference type="ChEBI" id="CHEBI:32966"/>
        <dbReference type="ChEBI" id="CHEBI:57634"/>
        <dbReference type="ChEBI" id="CHEBI:456216"/>
        <dbReference type="EC" id="2.7.1.11"/>
    </reaction>
</comment>
<feature type="domain" description="Phosphofructokinase" evidence="7">
    <location>
        <begin position="2"/>
        <end position="42"/>
    </location>
</feature>
<keyword evidence="3" id="KW-0479">Metal-binding</keyword>
<dbReference type="SUPFAM" id="SSF53784">
    <property type="entry name" value="Phosphofructokinase"/>
    <property type="match status" value="1"/>
</dbReference>
<dbReference type="Gene3D" id="3.40.50.450">
    <property type="match status" value="1"/>
</dbReference>
<dbReference type="EMBL" id="ML013840">
    <property type="protein sequence ID" value="RKO94978.1"/>
    <property type="molecule type" value="Genomic_DNA"/>
</dbReference>
<evidence type="ECO:0000259" key="7">
    <source>
        <dbReference type="Pfam" id="PF00365"/>
    </source>
</evidence>
<dbReference type="GO" id="GO:0016208">
    <property type="term" value="F:AMP binding"/>
    <property type="evidence" value="ECO:0007669"/>
    <property type="project" value="TreeGrafter"/>
</dbReference>
<dbReference type="Pfam" id="PF00365">
    <property type="entry name" value="PFK"/>
    <property type="match status" value="1"/>
</dbReference>
<organism evidence="8 9">
    <name type="scientific">Caulochytrium protostelioides</name>
    <dbReference type="NCBI Taxonomy" id="1555241"/>
    <lineage>
        <taxon>Eukaryota</taxon>
        <taxon>Fungi</taxon>
        <taxon>Fungi incertae sedis</taxon>
        <taxon>Chytridiomycota</taxon>
        <taxon>Chytridiomycota incertae sedis</taxon>
        <taxon>Chytridiomycetes</taxon>
        <taxon>Caulochytriales</taxon>
        <taxon>Caulochytriaceae</taxon>
        <taxon>Caulochytrium</taxon>
    </lineage>
</organism>
<dbReference type="GO" id="GO:0005945">
    <property type="term" value="C:6-phosphofructokinase complex"/>
    <property type="evidence" value="ECO:0007669"/>
    <property type="project" value="TreeGrafter"/>
</dbReference>
<proteinExistence type="predicted"/>